<protein>
    <submittedName>
        <fullName evidence="1">Uncharacterized protein</fullName>
    </submittedName>
</protein>
<gene>
    <name evidence="1" type="ORF">CCC_03590</name>
</gene>
<dbReference type="AlphaFoldDB" id="A0A0C2U9Z4"/>
<keyword evidence="2" id="KW-1185">Reference proteome</keyword>
<proteinExistence type="predicted"/>
<comment type="caution">
    <text evidence="1">The sequence shown here is derived from an EMBL/GenBank/DDBJ whole genome shotgun (WGS) entry which is preliminary data.</text>
</comment>
<organism evidence="1 2">
    <name type="scientific">Paramagnetospirillum magnetotacticum MS-1</name>
    <dbReference type="NCBI Taxonomy" id="272627"/>
    <lineage>
        <taxon>Bacteria</taxon>
        <taxon>Pseudomonadati</taxon>
        <taxon>Pseudomonadota</taxon>
        <taxon>Alphaproteobacteria</taxon>
        <taxon>Rhodospirillales</taxon>
        <taxon>Magnetospirillaceae</taxon>
        <taxon>Paramagnetospirillum</taxon>
    </lineage>
</organism>
<dbReference type="EMBL" id="JXSL01000028">
    <property type="protein sequence ID" value="KIL98307.1"/>
    <property type="molecule type" value="Genomic_DNA"/>
</dbReference>
<dbReference type="Proteomes" id="UP000031971">
    <property type="component" value="Unassembled WGS sequence"/>
</dbReference>
<sequence length="48" mass="5356">MKPVEPLSVVFVSTQIVSVLDHAQQLGRTFHTFQFFLPCEMGYVIGTG</sequence>
<reference evidence="1 2" key="1">
    <citation type="submission" date="2015-01" db="EMBL/GenBank/DDBJ databases">
        <title>Genome Sequence of Magnetospirillum magnetotacticum Strain MS-1.</title>
        <authorList>
            <person name="Marinov G.K."/>
            <person name="Smalley M.D."/>
            <person name="DeSalvo G."/>
        </authorList>
    </citation>
    <scope>NUCLEOTIDE SEQUENCE [LARGE SCALE GENOMIC DNA]</scope>
    <source>
        <strain evidence="1 2">MS-1</strain>
    </source>
</reference>
<dbReference type="STRING" id="272627.CCC_03590"/>
<name>A0A0C2U9Z4_PARME</name>
<evidence type="ECO:0000313" key="1">
    <source>
        <dbReference type="EMBL" id="KIL98307.1"/>
    </source>
</evidence>
<accession>A0A0C2U9Z4</accession>
<evidence type="ECO:0000313" key="2">
    <source>
        <dbReference type="Proteomes" id="UP000031971"/>
    </source>
</evidence>